<evidence type="ECO:0000313" key="4">
    <source>
        <dbReference type="Proteomes" id="UP000321083"/>
    </source>
</evidence>
<feature type="transmembrane region" description="Helical" evidence="2">
    <location>
        <begin position="397"/>
        <end position="422"/>
    </location>
</feature>
<feature type="transmembrane region" description="Helical" evidence="2">
    <location>
        <begin position="280"/>
        <end position="298"/>
    </location>
</feature>
<feature type="transmembrane region" description="Helical" evidence="2">
    <location>
        <begin position="138"/>
        <end position="157"/>
    </location>
</feature>
<dbReference type="NCBIfam" id="NF037959">
    <property type="entry name" value="MFS_SpdSyn"/>
    <property type="match status" value="1"/>
</dbReference>
<keyword evidence="4" id="KW-1185">Reference proteome</keyword>
<feature type="transmembrane region" description="Helical" evidence="2">
    <location>
        <begin position="368"/>
        <end position="385"/>
    </location>
</feature>
<dbReference type="CDD" id="cd02440">
    <property type="entry name" value="AdoMet_MTases"/>
    <property type="match status" value="1"/>
</dbReference>
<keyword evidence="2" id="KW-1133">Transmembrane helix</keyword>
<feature type="transmembrane region" description="Helical" evidence="2">
    <location>
        <begin position="304"/>
        <end position="326"/>
    </location>
</feature>
<feature type="transmembrane region" description="Helical" evidence="2">
    <location>
        <begin position="103"/>
        <end position="126"/>
    </location>
</feature>
<sequence>MLAGTVFLSAFLLFQIQPLISRLLLPSFGGAPAVWTTCMLFFQTLLFGGYLYSHLLVSRLSRPWQAGLHTGLLLLACLLLQITPPAASTAVAVGSPVLQILRLLLTTVGLPYFVLSTTGPLLLSWFAELCPGRSPHRLYALSNAGSLLALLSYPFVIEPLLALSGQTRSWQVVFVLFAVCCAGVLLGGLKVVTVRASSSTQGANPAVAAASRVAAAAIPWSLRSAWFGLSCLATVLLLAETAQICQDVAVVPFLWIGPLALYLLSFILCFESDRWYLRRWWCLVSAALLLALCYIQAFGTQSPLLLQLAVWFGSLAAVFMLCHGELARLRPGSDQLTLFYLTTAAGGACGGIAVGVLAPLLLPQYWEHDVGILAAALLALGVWFDERGWLQNRRPPLPAAAAAMLLIVSILTVAAASVSGWMESIAVRRTFYGVLEVERDEVEDAVVLRHGRITHGLQFRRLPSVPTTYYGYETGAARAIAVLRERAESGGGRLKAGLVGLGTGTLAAYGRRGDQFVFYEIDPGVVQLAREQFRFLSDSAADIRIIEGDARLQLEAQSPQQYQLLVLDAFSGDAVPTHLLTQEAVRLCRRHLAPGGILAIHISNLHLNLRRVTEGVAAAEGLATVSLLKPPGADPETGQPLQSSPGSIWTLMAEQPETLRHELFRSAEAPLPQSLRVLWTDDYSNLLQLIRW</sequence>
<keyword evidence="1" id="KW-0620">Polyamine biosynthesis</keyword>
<dbReference type="EMBL" id="SRHE01000339">
    <property type="protein sequence ID" value="TWW09234.1"/>
    <property type="molecule type" value="Genomic_DNA"/>
</dbReference>
<protein>
    <recommendedName>
        <fullName evidence="5">Spermidine synthase</fullName>
    </recommendedName>
</protein>
<comment type="caution">
    <text evidence="3">The sequence shown here is derived from an EMBL/GenBank/DDBJ whole genome shotgun (WGS) entry which is preliminary data.</text>
</comment>
<proteinExistence type="predicted"/>
<evidence type="ECO:0000313" key="3">
    <source>
        <dbReference type="EMBL" id="TWW09234.1"/>
    </source>
</evidence>
<reference evidence="3 4" key="1">
    <citation type="submission" date="2019-08" db="EMBL/GenBank/DDBJ databases">
        <title>100 year-old enigma solved: identification of Planctomyces bekefii, the type genus and species of the phylum Planctomycetes.</title>
        <authorList>
            <person name="Svetlana D.N."/>
            <person name="Overmann J."/>
        </authorList>
    </citation>
    <scope>NUCLEOTIDE SEQUENCE [LARGE SCALE GENOMIC DNA]</scope>
    <source>
        <strain evidence="3">Phe10_nw2017</strain>
    </source>
</reference>
<accession>A0A5C6M806</accession>
<dbReference type="PANTHER" id="PTHR43317:SF1">
    <property type="entry name" value="THERMOSPERMINE SYNTHASE ACAULIS5"/>
    <property type="match status" value="1"/>
</dbReference>
<evidence type="ECO:0000256" key="1">
    <source>
        <dbReference type="ARBA" id="ARBA00023115"/>
    </source>
</evidence>
<dbReference type="GO" id="GO:0006596">
    <property type="term" value="P:polyamine biosynthetic process"/>
    <property type="evidence" value="ECO:0007669"/>
    <property type="project" value="UniProtKB-KW"/>
</dbReference>
<dbReference type="PANTHER" id="PTHR43317">
    <property type="entry name" value="THERMOSPERMINE SYNTHASE ACAULIS5"/>
    <property type="match status" value="1"/>
</dbReference>
<reference evidence="3 4" key="2">
    <citation type="submission" date="2019-08" db="EMBL/GenBank/DDBJ databases">
        <authorList>
            <person name="Henke P."/>
        </authorList>
    </citation>
    <scope>NUCLEOTIDE SEQUENCE [LARGE SCALE GENOMIC DNA]</scope>
    <source>
        <strain evidence="3">Phe10_nw2017</strain>
    </source>
</reference>
<dbReference type="Proteomes" id="UP000321083">
    <property type="component" value="Unassembled WGS sequence"/>
</dbReference>
<name>A0A5C6M806_9PLAN</name>
<feature type="transmembrane region" description="Helical" evidence="2">
    <location>
        <begin position="213"/>
        <end position="237"/>
    </location>
</feature>
<dbReference type="AlphaFoldDB" id="A0A5C6M806"/>
<evidence type="ECO:0000256" key="2">
    <source>
        <dbReference type="SAM" id="Phobius"/>
    </source>
</evidence>
<feature type="transmembrane region" description="Helical" evidence="2">
    <location>
        <begin position="338"/>
        <end position="362"/>
    </location>
</feature>
<keyword evidence="2" id="KW-0472">Membrane</keyword>
<feature type="transmembrane region" description="Helical" evidence="2">
    <location>
        <begin position="64"/>
        <end position="83"/>
    </location>
</feature>
<organism evidence="3 4">
    <name type="scientific">Planctomyces bekefii</name>
    <dbReference type="NCBI Taxonomy" id="1653850"/>
    <lineage>
        <taxon>Bacteria</taxon>
        <taxon>Pseudomonadati</taxon>
        <taxon>Planctomycetota</taxon>
        <taxon>Planctomycetia</taxon>
        <taxon>Planctomycetales</taxon>
        <taxon>Planctomycetaceae</taxon>
        <taxon>Planctomyces</taxon>
    </lineage>
</organism>
<evidence type="ECO:0008006" key="5">
    <source>
        <dbReference type="Google" id="ProtNLM"/>
    </source>
</evidence>
<dbReference type="InterPro" id="IPR029063">
    <property type="entry name" value="SAM-dependent_MTases_sf"/>
</dbReference>
<dbReference type="SUPFAM" id="SSF53335">
    <property type="entry name" value="S-adenosyl-L-methionine-dependent methyltransferases"/>
    <property type="match status" value="1"/>
</dbReference>
<dbReference type="Gene3D" id="3.40.50.150">
    <property type="entry name" value="Vaccinia Virus protein VP39"/>
    <property type="match status" value="1"/>
</dbReference>
<feature type="transmembrane region" description="Helical" evidence="2">
    <location>
        <begin position="249"/>
        <end position="268"/>
    </location>
</feature>
<keyword evidence="2" id="KW-0812">Transmembrane</keyword>
<feature type="transmembrane region" description="Helical" evidence="2">
    <location>
        <begin position="34"/>
        <end position="52"/>
    </location>
</feature>
<gene>
    <name evidence="3" type="ORF">E3A20_16370</name>
</gene>
<feature type="transmembrane region" description="Helical" evidence="2">
    <location>
        <begin position="169"/>
        <end position="192"/>
    </location>
</feature>